<keyword evidence="9" id="KW-0539">Nucleus</keyword>
<feature type="compositionally biased region" description="Basic and acidic residues" evidence="10">
    <location>
        <begin position="805"/>
        <end position="821"/>
    </location>
</feature>
<gene>
    <name evidence="12" type="ORF">Tci_055623</name>
</gene>
<dbReference type="InterPro" id="IPR003265">
    <property type="entry name" value="HhH-GPD_domain"/>
</dbReference>
<dbReference type="PANTHER" id="PTHR46213:SF17">
    <property type="entry name" value="A_G-SPECIFIC ADENINE GLYCOSYLASE MUTY, DNA GLYCOSYLASE, DEMETER, DOMAIN-CONTAINING PROTEIN"/>
    <property type="match status" value="1"/>
</dbReference>
<dbReference type="GO" id="GO:0003677">
    <property type="term" value="F:DNA binding"/>
    <property type="evidence" value="ECO:0007669"/>
    <property type="project" value="UniProtKB-KW"/>
</dbReference>
<evidence type="ECO:0000256" key="6">
    <source>
        <dbReference type="ARBA" id="ARBA00023004"/>
    </source>
</evidence>
<evidence type="ECO:0000256" key="3">
    <source>
        <dbReference type="ARBA" id="ARBA00005646"/>
    </source>
</evidence>
<keyword evidence="5" id="KW-0479">Metal-binding</keyword>
<dbReference type="GO" id="GO:0035514">
    <property type="term" value="F:DNA demethylase activity"/>
    <property type="evidence" value="ECO:0007669"/>
    <property type="project" value="InterPro"/>
</dbReference>
<dbReference type="GO" id="GO:0051539">
    <property type="term" value="F:4 iron, 4 sulfur cluster binding"/>
    <property type="evidence" value="ECO:0007669"/>
    <property type="project" value="UniProtKB-KW"/>
</dbReference>
<evidence type="ECO:0000259" key="11">
    <source>
        <dbReference type="SMART" id="SM00478"/>
    </source>
</evidence>
<dbReference type="InterPro" id="IPR023170">
    <property type="entry name" value="HhH_base_excis_C"/>
</dbReference>
<feature type="region of interest" description="Disordered" evidence="10">
    <location>
        <begin position="1548"/>
        <end position="1613"/>
    </location>
</feature>
<dbReference type="GO" id="GO:0006284">
    <property type="term" value="P:base-excision repair"/>
    <property type="evidence" value="ECO:0007669"/>
    <property type="project" value="InterPro"/>
</dbReference>
<dbReference type="Gene3D" id="1.10.1670.10">
    <property type="entry name" value="Helix-hairpin-Helix base-excision DNA repair enzymes (C-terminal)"/>
    <property type="match status" value="1"/>
</dbReference>
<evidence type="ECO:0000256" key="5">
    <source>
        <dbReference type="ARBA" id="ARBA00022723"/>
    </source>
</evidence>
<name>A0A6L2NG77_TANCI</name>
<evidence type="ECO:0000256" key="9">
    <source>
        <dbReference type="ARBA" id="ARBA00023242"/>
    </source>
</evidence>
<dbReference type="SMART" id="SM00525">
    <property type="entry name" value="FES"/>
    <property type="match status" value="1"/>
</dbReference>
<dbReference type="InterPro" id="IPR011257">
    <property type="entry name" value="DNA_glycosylase"/>
</dbReference>
<dbReference type="SMART" id="SM00478">
    <property type="entry name" value="ENDO3c"/>
    <property type="match status" value="1"/>
</dbReference>
<dbReference type="SUPFAM" id="SSF48150">
    <property type="entry name" value="DNA-glycosylase"/>
    <property type="match status" value="1"/>
</dbReference>
<feature type="compositionally biased region" description="Polar residues" evidence="10">
    <location>
        <begin position="1458"/>
        <end position="1467"/>
    </location>
</feature>
<evidence type="ECO:0000256" key="4">
    <source>
        <dbReference type="ARBA" id="ARBA00022485"/>
    </source>
</evidence>
<proteinExistence type="inferred from homology"/>
<dbReference type="InterPro" id="IPR044811">
    <property type="entry name" value="DME/ROS1"/>
</dbReference>
<evidence type="ECO:0000256" key="7">
    <source>
        <dbReference type="ARBA" id="ARBA00023014"/>
    </source>
</evidence>
<feature type="compositionally biased region" description="Basic residues" evidence="10">
    <location>
        <begin position="795"/>
        <end position="804"/>
    </location>
</feature>
<dbReference type="FunFam" id="1.10.1670.10:FF:000004">
    <property type="entry name" value="DNA glycosylase/AP lyase ROS1"/>
    <property type="match status" value="1"/>
</dbReference>
<feature type="region of interest" description="Disordered" evidence="10">
    <location>
        <begin position="859"/>
        <end position="883"/>
    </location>
</feature>
<comment type="subcellular location">
    <subcellularLocation>
        <location evidence="2">Nucleus</location>
    </subcellularLocation>
</comment>
<keyword evidence="8" id="KW-0238">DNA-binding</keyword>
<evidence type="ECO:0000256" key="1">
    <source>
        <dbReference type="ARBA" id="ARBA00001966"/>
    </source>
</evidence>
<comment type="cofactor">
    <cofactor evidence="1">
        <name>[4Fe-4S] cluster</name>
        <dbReference type="ChEBI" id="CHEBI:49883"/>
    </cofactor>
</comment>
<feature type="region of interest" description="Disordered" evidence="10">
    <location>
        <begin position="703"/>
        <end position="761"/>
    </location>
</feature>
<dbReference type="Pfam" id="PF15629">
    <property type="entry name" value="Perm-CXXC"/>
    <property type="match status" value="1"/>
</dbReference>
<evidence type="ECO:0000256" key="10">
    <source>
        <dbReference type="SAM" id="MobiDB-lite"/>
    </source>
</evidence>
<dbReference type="InterPro" id="IPR028925">
    <property type="entry name" value="RRM_DME"/>
</dbReference>
<feature type="compositionally biased region" description="Basic and acidic residues" evidence="10">
    <location>
        <begin position="1"/>
        <end position="11"/>
    </location>
</feature>
<evidence type="ECO:0000313" key="12">
    <source>
        <dbReference type="EMBL" id="GEU83645.1"/>
    </source>
</evidence>
<feature type="region of interest" description="Disordered" evidence="10">
    <location>
        <begin position="1458"/>
        <end position="1488"/>
    </location>
</feature>
<evidence type="ECO:0000256" key="2">
    <source>
        <dbReference type="ARBA" id="ARBA00004123"/>
    </source>
</evidence>
<comment type="similarity">
    <text evidence="3">Belongs to the DNA glycosylase family. DEMETER subfamily.</text>
</comment>
<keyword evidence="4" id="KW-0004">4Fe-4S</keyword>
<dbReference type="PANTHER" id="PTHR46213">
    <property type="entry name" value="TRANSCRIPTIONAL ACTIVATOR DEMETER"/>
    <property type="match status" value="1"/>
</dbReference>
<dbReference type="EMBL" id="BKCJ010008723">
    <property type="protein sequence ID" value="GEU83645.1"/>
    <property type="molecule type" value="Genomic_DNA"/>
</dbReference>
<keyword evidence="6" id="KW-0408">Iron</keyword>
<dbReference type="GO" id="GO:0005634">
    <property type="term" value="C:nucleus"/>
    <property type="evidence" value="ECO:0007669"/>
    <property type="project" value="UniProtKB-SubCell"/>
</dbReference>
<organism evidence="12">
    <name type="scientific">Tanacetum cinerariifolium</name>
    <name type="common">Dalmatian daisy</name>
    <name type="synonym">Chrysanthemum cinerariifolium</name>
    <dbReference type="NCBI Taxonomy" id="118510"/>
    <lineage>
        <taxon>Eukaryota</taxon>
        <taxon>Viridiplantae</taxon>
        <taxon>Streptophyta</taxon>
        <taxon>Embryophyta</taxon>
        <taxon>Tracheophyta</taxon>
        <taxon>Spermatophyta</taxon>
        <taxon>Magnoliopsida</taxon>
        <taxon>eudicotyledons</taxon>
        <taxon>Gunneridae</taxon>
        <taxon>Pentapetalae</taxon>
        <taxon>asterids</taxon>
        <taxon>campanulids</taxon>
        <taxon>Asterales</taxon>
        <taxon>Asteraceae</taxon>
        <taxon>Asteroideae</taxon>
        <taxon>Anthemideae</taxon>
        <taxon>Anthemidinae</taxon>
        <taxon>Tanacetum</taxon>
    </lineage>
</organism>
<dbReference type="GO" id="GO:0141166">
    <property type="term" value="P:chromosomal 5-methylcytosine DNA demethylation pathway"/>
    <property type="evidence" value="ECO:0007669"/>
    <property type="project" value="InterPro"/>
</dbReference>
<feature type="region of interest" description="Disordered" evidence="10">
    <location>
        <begin position="785"/>
        <end position="824"/>
    </location>
</feature>
<feature type="domain" description="HhH-GPD" evidence="11">
    <location>
        <begin position="1633"/>
        <end position="1797"/>
    </location>
</feature>
<dbReference type="InterPro" id="IPR003651">
    <property type="entry name" value="Endonuclease3_FeS-loop_motif"/>
</dbReference>
<dbReference type="GO" id="GO:0046872">
    <property type="term" value="F:metal ion binding"/>
    <property type="evidence" value="ECO:0007669"/>
    <property type="project" value="UniProtKB-KW"/>
</dbReference>
<evidence type="ECO:0000256" key="8">
    <source>
        <dbReference type="ARBA" id="ARBA00023125"/>
    </source>
</evidence>
<feature type="region of interest" description="Disordered" evidence="10">
    <location>
        <begin position="835"/>
        <end position="854"/>
    </location>
</feature>
<feature type="region of interest" description="Disordered" evidence="10">
    <location>
        <begin position="1"/>
        <end position="21"/>
    </location>
</feature>
<dbReference type="InterPro" id="IPR028924">
    <property type="entry name" value="Perm-CXXC"/>
</dbReference>
<accession>A0A6L2NG77</accession>
<dbReference type="GO" id="GO:0003906">
    <property type="term" value="F:DNA-(apurinic or apyrimidinic site) endonuclease activity"/>
    <property type="evidence" value="ECO:0007669"/>
    <property type="project" value="UniProtKB-ARBA"/>
</dbReference>
<protein>
    <submittedName>
        <fullName evidence="12">Protein ROS1-like</fullName>
    </submittedName>
</protein>
<feature type="compositionally biased region" description="Polar residues" evidence="10">
    <location>
        <begin position="1565"/>
        <end position="1575"/>
    </location>
</feature>
<keyword evidence="7" id="KW-0411">Iron-sulfur</keyword>
<dbReference type="Pfam" id="PF15628">
    <property type="entry name" value="RRM_DME"/>
    <property type="match status" value="1"/>
</dbReference>
<feature type="compositionally biased region" description="Basic and acidic residues" evidence="10">
    <location>
        <begin position="1584"/>
        <end position="1598"/>
    </location>
</feature>
<dbReference type="GO" id="GO:0019104">
    <property type="term" value="F:DNA N-glycosylase activity"/>
    <property type="evidence" value="ECO:0007669"/>
    <property type="project" value="InterPro"/>
</dbReference>
<sequence>MHRNIAWDKVENPNPQSTPQVLPSFKEYTSPVAYLEELEETLVTLIEVEPLDETPLDDLGLNTCNQNTPLSSREVPNFDGSEPQPLLNNPSLYINLGEERGLEPPTKPPSLDSFRMKEVDHLTSHTPPSPRVASFHLRDLYCYYCPCVDDPKKHYGYKPGCYNDEAKAMITEVTNEEIKKAMLDISDIKARGPNGFTTCFFKKAWSVIGDDICDAIKEFFKSKKLLKEVNATVIYLVPKIPTPIKVGVTFVKIVKNTIEEFSNYSGLHPNMGKSTIFFGSVGDQVKHDILNVVPFKVKKLPIKYLGVPLLAKCLGVADCKVLIDKIIQWIVSSILEYSWLNDLRIKGVRKCSQESIVLWAYKSLRGLGSVVRKSGKVVDFIGDQVVLGMNYGRGLPLPRYENGDLWIPVNGIQPDNGIGQSMSSWTAAMLDVESLGETQRRPILVDNGIDCGKESESWVRMGNGNVVRRDVYRTIHQVNGSSFVRNGETWNPVMPTNGYSRGNGSSSWTPVTPAKPTIQRTNLVVRDNPVTHVENENWGDLVGIYKDLLSEEPLNLNKVAQNMYATDPPPMVQNRVVSTLNRNLNQIPYLTPVSTPNRGSIQAPPSVSYFPSEGPSNWDGNLLDAIVRPKKSSVSEPFINGSQNSSVYDLNRIPVLNSSTQVRSNSGGTAHVGSMLGNQQSLLMDGYNSNQLPTDGFPVPYRPCYDLNSPPRSEHDATSSGITEPSPLAPITPDTRPKQIDNQWTPTKDGENAINHYNIGDSSSAVSTTLKEHLIVEEGDELGIDLNKTPNQKTPARRKKHRPKVIREGKAKKTTTPKEPKIVSNDTPVKRKYVRKSPQENGVEVSPKVGSTGKRKYVRKKVVDQSDSQQKTQEEGAEFAEPAVETPVKSCRKQLNFDLEEIDLNDNPQDIEQEKRINSTLERSAMRVAQNSMYGGTAGTNDTTVPPTRDHALNVLARNLSMKNSVLGQSIFRNEYNQMGQNEPNGHMVNVDERRGVKRPSFEQINPRNLNATDSLQMYQELLLGDDNRSDRYNNLASIMEFKKKMKAQNDLQGDNLGGVINSLQMHQGVGDDNRADRHNDLASNMGNKKKTKVQKDLKGDNLRDVNGFESALSLQDYPSLLANGRRFVSPMAVTPEELQKRKMNPNISRSQKSTQGRGVNSVTAMVNWTRPPATPPKAYASSQVVPYTGTLGAKKRTMQNSSRQRSKGADKKMLELHKDGSEVQQISFTKPKGTPRKQKTAATVEDIICMLEDLCICDENDKARNALVPYKGNNAIIPFIPIKKRQPRPKVDLDPETDRLWRLLMGPEGSEANETLDKDKEKWWEDERQVFRGRADSFIARMHLVQGDRRFSRWKGSVVDSVIGVFLTQNVSDHLSSSAFMHLAAKFAFKSKSTNETRCQDGACVIVEEPIQTVLPNEIMLPHDNIGRLQPVFNKGDSEVILSQDSLDSSTIQTIDEIRSSSGSNSEPEDQTTRFETSKHPGPQNSVQPERVSLFTELFSNSGVNNLNMTMGMQNVGPNGFDLFGGESVSSFHVPPQVRQYDFLSNHATNMNGNQPPLRRDTGGQKQDSCSENCVETVGAEANSKEKNYGSHDRLGGPDKNTPKGRKGNLEDEKKAFDWDSLRRDVYMKCEKTERSKDATDSLDYEALRSAHVSEISDAIRERGMNNLLADRIKDFLNRLVRDHGSIDLEWLRDAPPDKAKEYLLSIRGLGLKSVECVRLLTLHHLAFPVDTNVGRIAVRLGWVPLQPLPESLQLHLLEMYPVLESIQKYLWPRLCKLDQLTLYELHYQMITFGKVFCTKSKPNCNACPMRAECRHFASAFASARLALPGPEEKRMVPSDASDATHIPPPPPVINRPMSLPPYENNFNNDARLTCQPIIEEPTTPEPEPEPAELTISDIEDQYYEDDDEIPTIKLDMNEFTINLQKMQDSMQIQGDMSKALVALNPQAASIPTPKLKNVSRLRTEHLVYELPDSHPLLEGLFKREPDDPSPYLLAIWTPGETADSMQPPERGCQGQETGILCDRTTCFSCNCIREANSRVVRGTILMPCRTATRGSFPLNGTYFQVNEMFADHDSSLKPIEVPTAWIWNLPRRTVYFGTSVTTIFKGLTTQQIQQCFWRGFVCVRGFDQKSRSPRPLMARLHFPASKLVKNKNEDK</sequence>
<dbReference type="CDD" id="cd00056">
    <property type="entry name" value="ENDO3c"/>
    <property type="match status" value="1"/>
</dbReference>
<comment type="caution">
    <text evidence="12">The sequence shown here is derived from an EMBL/GenBank/DDBJ whole genome shotgun (WGS) entry which is preliminary data.</text>
</comment>
<reference evidence="12" key="1">
    <citation type="journal article" date="2019" name="Sci. Rep.">
        <title>Draft genome of Tanacetum cinerariifolium, the natural source of mosquito coil.</title>
        <authorList>
            <person name="Yamashiro T."/>
            <person name="Shiraishi A."/>
            <person name="Satake H."/>
            <person name="Nakayama K."/>
        </authorList>
    </citation>
    <scope>NUCLEOTIDE SEQUENCE</scope>
</reference>